<evidence type="ECO:0000256" key="12">
    <source>
        <dbReference type="ARBA" id="ARBA00023136"/>
    </source>
</evidence>
<dbReference type="InterPro" id="IPR050324">
    <property type="entry name" value="CDP-alcohol_PTase-I"/>
</dbReference>
<evidence type="ECO:0000256" key="1">
    <source>
        <dbReference type="ARBA" id="ARBA00003973"/>
    </source>
</evidence>
<dbReference type="PANTHER" id="PTHR14269:SF62">
    <property type="entry name" value="CDP-DIACYLGLYCEROL--GLYCEROL-3-PHOSPHATE 3-PHOSPHATIDYLTRANSFERASE 1, CHLOROPLASTIC"/>
    <property type="match status" value="1"/>
</dbReference>
<keyword evidence="14" id="KW-1208">Phospholipid metabolism</keyword>
<feature type="transmembrane region" description="Helical" evidence="18">
    <location>
        <begin position="7"/>
        <end position="24"/>
    </location>
</feature>
<evidence type="ECO:0000313" key="20">
    <source>
        <dbReference type="Proteomes" id="UP000184114"/>
    </source>
</evidence>
<keyword evidence="10 18" id="KW-1133">Transmembrane helix</keyword>
<gene>
    <name evidence="19" type="ORF">SAMN02745784_01985</name>
</gene>
<feature type="transmembrane region" description="Helical" evidence="18">
    <location>
        <begin position="122"/>
        <end position="142"/>
    </location>
</feature>
<evidence type="ECO:0000256" key="17">
    <source>
        <dbReference type="RuleBase" id="RU003750"/>
    </source>
</evidence>
<dbReference type="PIRSF" id="PIRSF000847">
    <property type="entry name" value="Phos_ph_gly_syn"/>
    <property type="match status" value="1"/>
</dbReference>
<dbReference type="GeneID" id="90994493"/>
<keyword evidence="9 18" id="KW-0812">Transmembrane</keyword>
<keyword evidence="8 17" id="KW-0808">Transferase</keyword>
<dbReference type="PROSITE" id="PS00379">
    <property type="entry name" value="CDP_ALCOHOL_P_TRANSF"/>
    <property type="match status" value="1"/>
</dbReference>
<dbReference type="GO" id="GO:0006655">
    <property type="term" value="P:phosphatidylglycerol biosynthetic process"/>
    <property type="evidence" value="ECO:0007669"/>
    <property type="project" value="UniProtKB-UniPathway"/>
</dbReference>
<dbReference type="STRING" id="1123404.SAMN02745784_01985"/>
<evidence type="ECO:0000256" key="5">
    <source>
        <dbReference type="ARBA" id="ARBA00013170"/>
    </source>
</evidence>
<dbReference type="EMBL" id="FQTY01000008">
    <property type="protein sequence ID" value="SHE84605.1"/>
    <property type="molecule type" value="Genomic_DNA"/>
</dbReference>
<dbReference type="InterPro" id="IPR004570">
    <property type="entry name" value="Phosphatidylglycerol_P_synth"/>
</dbReference>
<evidence type="ECO:0000256" key="9">
    <source>
        <dbReference type="ARBA" id="ARBA00022692"/>
    </source>
</evidence>
<dbReference type="InterPro" id="IPR043130">
    <property type="entry name" value="CDP-OH_PTrfase_TM_dom"/>
</dbReference>
<evidence type="ECO:0000313" key="19">
    <source>
        <dbReference type="EMBL" id="SHE84605.1"/>
    </source>
</evidence>
<dbReference type="InterPro" id="IPR048254">
    <property type="entry name" value="CDP_ALCOHOL_P_TRANSF_CS"/>
</dbReference>
<dbReference type="PANTHER" id="PTHR14269">
    <property type="entry name" value="CDP-DIACYLGLYCEROL--GLYCEROL-3-PHOSPHATE 3-PHOSPHATIDYLTRANSFERASE-RELATED"/>
    <property type="match status" value="1"/>
</dbReference>
<dbReference type="UniPathway" id="UPA00084">
    <property type="reaction ID" value="UER00503"/>
</dbReference>
<evidence type="ECO:0000256" key="2">
    <source>
        <dbReference type="ARBA" id="ARBA00004141"/>
    </source>
</evidence>
<keyword evidence="20" id="KW-1185">Reference proteome</keyword>
<dbReference type="GO" id="GO:0016020">
    <property type="term" value="C:membrane"/>
    <property type="evidence" value="ECO:0007669"/>
    <property type="project" value="UniProtKB-SubCell"/>
</dbReference>
<dbReference type="NCBIfam" id="TIGR00560">
    <property type="entry name" value="pgsA"/>
    <property type="match status" value="1"/>
</dbReference>
<evidence type="ECO:0000256" key="15">
    <source>
        <dbReference type="ARBA" id="ARBA00048586"/>
    </source>
</evidence>
<evidence type="ECO:0000256" key="11">
    <source>
        <dbReference type="ARBA" id="ARBA00023098"/>
    </source>
</evidence>
<feature type="transmembrane region" description="Helical" evidence="18">
    <location>
        <begin position="86"/>
        <end position="110"/>
    </location>
</feature>
<proteinExistence type="inferred from homology"/>
<evidence type="ECO:0000256" key="4">
    <source>
        <dbReference type="ARBA" id="ARBA00010441"/>
    </source>
</evidence>
<keyword evidence="13" id="KW-0594">Phospholipid biosynthesis</keyword>
<evidence type="ECO:0000256" key="14">
    <source>
        <dbReference type="ARBA" id="ARBA00023264"/>
    </source>
</evidence>
<dbReference type="Pfam" id="PF01066">
    <property type="entry name" value="CDP-OH_P_transf"/>
    <property type="match status" value="1"/>
</dbReference>
<name>A0A1M4WTT5_9FIRM</name>
<evidence type="ECO:0000256" key="13">
    <source>
        <dbReference type="ARBA" id="ARBA00023209"/>
    </source>
</evidence>
<protein>
    <recommendedName>
        <fullName evidence="6 16">CDP-diacylglycerol--glycerol-3-phosphate 3-phosphatidyltransferase</fullName>
        <ecNumber evidence="5 16">2.7.8.5</ecNumber>
    </recommendedName>
</protein>
<reference evidence="20" key="1">
    <citation type="submission" date="2016-11" db="EMBL/GenBank/DDBJ databases">
        <authorList>
            <person name="Varghese N."/>
            <person name="Submissions S."/>
        </authorList>
    </citation>
    <scope>NUCLEOTIDE SEQUENCE [LARGE SCALE GENOMIC DNA]</scope>
    <source>
        <strain evidence="20">DSM 18095</strain>
    </source>
</reference>
<dbReference type="AlphaFoldDB" id="A0A1M4WTT5"/>
<keyword evidence="7" id="KW-0444">Lipid biosynthesis</keyword>
<evidence type="ECO:0000256" key="6">
    <source>
        <dbReference type="ARBA" id="ARBA00014944"/>
    </source>
</evidence>
<evidence type="ECO:0000256" key="10">
    <source>
        <dbReference type="ARBA" id="ARBA00022989"/>
    </source>
</evidence>
<evidence type="ECO:0000256" key="16">
    <source>
        <dbReference type="NCBIfam" id="TIGR00560"/>
    </source>
</evidence>
<comment type="similarity">
    <text evidence="4 17">Belongs to the CDP-alcohol phosphatidyltransferase class-I family.</text>
</comment>
<keyword evidence="12 18" id="KW-0472">Membrane</keyword>
<comment type="function">
    <text evidence="1">This protein catalyzes the committed step to the synthesis of the acidic phospholipids.</text>
</comment>
<dbReference type="RefSeq" id="WP_072975948.1">
    <property type="nucleotide sequence ID" value="NZ_FQTY01000008.1"/>
</dbReference>
<keyword evidence="11" id="KW-0443">Lipid metabolism</keyword>
<comment type="pathway">
    <text evidence="3">Phospholipid metabolism; phosphatidylglycerol biosynthesis; phosphatidylglycerol from CDP-diacylglycerol: step 1/2.</text>
</comment>
<dbReference type="Gene3D" id="1.20.120.1760">
    <property type="match status" value="1"/>
</dbReference>
<evidence type="ECO:0000256" key="3">
    <source>
        <dbReference type="ARBA" id="ARBA00005042"/>
    </source>
</evidence>
<evidence type="ECO:0000256" key="7">
    <source>
        <dbReference type="ARBA" id="ARBA00022516"/>
    </source>
</evidence>
<sequence length="182" mass="20700">MNIPNMLTILRILLIPVYLYFFYSNIENNILFAGLIFILAGISDVLDGYIARKYNMSTTLGIVLDPIADKLMTFTILISFTTKGIIPIWILIALGIKEIMMILGGTILYLFKGKQVLPSNRYGKIATLSFYAATLSIVFRLPSIISRTLFFLTVTLNIIAFINYFIIYTKMRNNMNDDIVDK</sequence>
<dbReference type="EC" id="2.7.8.5" evidence="5 16"/>
<accession>A0A1M4WTT5</accession>
<evidence type="ECO:0000256" key="18">
    <source>
        <dbReference type="SAM" id="Phobius"/>
    </source>
</evidence>
<comment type="subcellular location">
    <subcellularLocation>
        <location evidence="2">Membrane</location>
        <topology evidence="2">Multi-pass membrane protein</topology>
    </subcellularLocation>
</comment>
<comment type="catalytic activity">
    <reaction evidence="15">
        <text>a CDP-1,2-diacyl-sn-glycerol + sn-glycerol 3-phosphate = a 1,2-diacyl-sn-glycero-3-phospho-(1'-sn-glycero-3'-phosphate) + CMP + H(+)</text>
        <dbReference type="Rhea" id="RHEA:12593"/>
        <dbReference type="ChEBI" id="CHEBI:15378"/>
        <dbReference type="ChEBI" id="CHEBI:57597"/>
        <dbReference type="ChEBI" id="CHEBI:58332"/>
        <dbReference type="ChEBI" id="CHEBI:60110"/>
        <dbReference type="ChEBI" id="CHEBI:60377"/>
        <dbReference type="EC" id="2.7.8.5"/>
    </reaction>
</comment>
<dbReference type="GO" id="GO:0008444">
    <property type="term" value="F:CDP-diacylglycerol-glycerol-3-phosphate 3-phosphatidyltransferase activity"/>
    <property type="evidence" value="ECO:0007669"/>
    <property type="project" value="UniProtKB-UniRule"/>
</dbReference>
<organism evidence="19 20">
    <name type="scientific">Tissierella praeacuta DSM 18095</name>
    <dbReference type="NCBI Taxonomy" id="1123404"/>
    <lineage>
        <taxon>Bacteria</taxon>
        <taxon>Bacillati</taxon>
        <taxon>Bacillota</taxon>
        <taxon>Tissierellia</taxon>
        <taxon>Tissierellales</taxon>
        <taxon>Tissierellaceae</taxon>
        <taxon>Tissierella</taxon>
    </lineage>
</organism>
<feature type="transmembrane region" description="Helical" evidence="18">
    <location>
        <begin position="148"/>
        <end position="167"/>
    </location>
</feature>
<dbReference type="Proteomes" id="UP000184114">
    <property type="component" value="Unassembled WGS sequence"/>
</dbReference>
<evidence type="ECO:0000256" key="8">
    <source>
        <dbReference type="ARBA" id="ARBA00022679"/>
    </source>
</evidence>
<dbReference type="InterPro" id="IPR000462">
    <property type="entry name" value="CDP-OH_P_trans"/>
</dbReference>
<feature type="transmembrane region" description="Helical" evidence="18">
    <location>
        <begin position="30"/>
        <end position="50"/>
    </location>
</feature>